<dbReference type="AlphaFoldDB" id="A0A974PMA5"/>
<feature type="transmembrane region" description="Helical" evidence="5">
    <location>
        <begin position="76"/>
        <end position="95"/>
    </location>
</feature>
<comment type="subcellular location">
    <subcellularLocation>
        <location evidence="1">Membrane</location>
        <topology evidence="1">Multi-pass membrane protein</topology>
    </subcellularLocation>
</comment>
<sequence length="196" mass="22138">MSLVTFAKIAWAVGVAAWYVLRIPFERKAKRQGVADARHRTAREIILLSISTLGLGVVPAVYAATSFPRFASYPPSLAQVAAGVLVFAAALWLFWRTHRQLGRYWSVTLEIKDKHQLITTGVYEKVRHPMYSAFFLWALAQVLLLPNLIAGPAGLIGFGTLFFFRVGREEQMMREAFGAQYEAYEKRTKRIIPGIY</sequence>
<dbReference type="PANTHER" id="PTHR43847">
    <property type="entry name" value="BLL3993 PROTEIN"/>
    <property type="match status" value="1"/>
</dbReference>
<dbReference type="KEGG" id="xdi:EZH22_24885"/>
<dbReference type="InterPro" id="IPR054851">
    <property type="entry name" value="Isoprenylcys_mtase"/>
</dbReference>
<evidence type="ECO:0000256" key="5">
    <source>
        <dbReference type="SAM" id="Phobius"/>
    </source>
</evidence>
<evidence type="ECO:0000313" key="6">
    <source>
        <dbReference type="EMBL" id="QRG06179.1"/>
    </source>
</evidence>
<dbReference type="InterPro" id="IPR007269">
    <property type="entry name" value="ICMT_MeTrfase"/>
</dbReference>
<keyword evidence="2 5" id="KW-0812">Transmembrane</keyword>
<accession>A0A974PMA5</accession>
<feature type="transmembrane region" description="Helical" evidence="5">
    <location>
        <begin position="134"/>
        <end position="164"/>
    </location>
</feature>
<reference evidence="6 7" key="1">
    <citation type="submission" date="2020-10" db="EMBL/GenBank/DDBJ databases">
        <title>Degradation of 1,4-Dioxane by Xanthobacter sp. YN2, via a Novel Group-2 Soluble Di-Iron Monooxygenase.</title>
        <authorList>
            <person name="Ma F."/>
            <person name="Wang Y."/>
            <person name="Yang J."/>
            <person name="Guo H."/>
            <person name="Su D."/>
            <person name="Yu L."/>
        </authorList>
    </citation>
    <scope>NUCLEOTIDE SEQUENCE [LARGE SCALE GENOMIC DNA]</scope>
    <source>
        <strain evidence="6 7">YN2</strain>
    </source>
</reference>
<dbReference type="Pfam" id="PF04140">
    <property type="entry name" value="ICMT"/>
    <property type="match status" value="1"/>
</dbReference>
<evidence type="ECO:0000256" key="2">
    <source>
        <dbReference type="ARBA" id="ARBA00022692"/>
    </source>
</evidence>
<dbReference type="GO" id="GO:0016020">
    <property type="term" value="C:membrane"/>
    <property type="evidence" value="ECO:0007669"/>
    <property type="project" value="UniProtKB-SubCell"/>
</dbReference>
<dbReference type="Proteomes" id="UP000596427">
    <property type="component" value="Chromosome"/>
</dbReference>
<dbReference type="InterPro" id="IPR052527">
    <property type="entry name" value="Metal_cation-efflux_comp"/>
</dbReference>
<evidence type="ECO:0000256" key="4">
    <source>
        <dbReference type="ARBA" id="ARBA00023136"/>
    </source>
</evidence>
<evidence type="ECO:0000256" key="3">
    <source>
        <dbReference type="ARBA" id="ARBA00022989"/>
    </source>
</evidence>
<gene>
    <name evidence="6" type="ORF">EZH22_24885</name>
</gene>
<dbReference type="EMBL" id="CP063362">
    <property type="protein sequence ID" value="QRG06179.1"/>
    <property type="molecule type" value="Genomic_DNA"/>
</dbReference>
<proteinExistence type="predicted"/>
<dbReference type="GO" id="GO:0004671">
    <property type="term" value="F:protein C-terminal S-isoprenylcysteine carboxyl O-methyltransferase activity"/>
    <property type="evidence" value="ECO:0007669"/>
    <property type="project" value="InterPro"/>
</dbReference>
<evidence type="ECO:0000256" key="1">
    <source>
        <dbReference type="ARBA" id="ARBA00004141"/>
    </source>
</evidence>
<keyword evidence="4 5" id="KW-0472">Membrane</keyword>
<dbReference type="PANTHER" id="PTHR43847:SF1">
    <property type="entry name" value="BLL3993 PROTEIN"/>
    <property type="match status" value="1"/>
</dbReference>
<dbReference type="RefSeq" id="WP_203193067.1">
    <property type="nucleotide sequence ID" value="NZ_CP063362.1"/>
</dbReference>
<keyword evidence="7" id="KW-1185">Reference proteome</keyword>
<dbReference type="Gene3D" id="1.20.120.1630">
    <property type="match status" value="1"/>
</dbReference>
<protein>
    <submittedName>
        <fullName evidence="6">Isoprenylcysteine carboxylmethyltransferase family protein</fullName>
    </submittedName>
</protein>
<organism evidence="6 7">
    <name type="scientific">Xanthobacter dioxanivorans</name>
    <dbReference type="NCBI Taxonomy" id="2528964"/>
    <lineage>
        <taxon>Bacteria</taxon>
        <taxon>Pseudomonadati</taxon>
        <taxon>Pseudomonadota</taxon>
        <taxon>Alphaproteobacteria</taxon>
        <taxon>Hyphomicrobiales</taxon>
        <taxon>Xanthobacteraceae</taxon>
        <taxon>Xanthobacter</taxon>
    </lineage>
</organism>
<name>A0A974PMA5_9HYPH</name>
<feature type="transmembrane region" description="Helical" evidence="5">
    <location>
        <begin position="45"/>
        <end position="64"/>
    </location>
</feature>
<evidence type="ECO:0000313" key="7">
    <source>
        <dbReference type="Proteomes" id="UP000596427"/>
    </source>
</evidence>
<dbReference type="NCBIfam" id="NF040696">
    <property type="entry name" value="isopcys_mtase"/>
    <property type="match status" value="1"/>
</dbReference>
<keyword evidence="3 5" id="KW-1133">Transmembrane helix</keyword>
<feature type="transmembrane region" description="Helical" evidence="5">
    <location>
        <begin position="6"/>
        <end position="25"/>
    </location>
</feature>